<dbReference type="EMBL" id="KZ293670">
    <property type="protein sequence ID" value="PBK89104.1"/>
    <property type="molecule type" value="Genomic_DNA"/>
</dbReference>
<accession>A0A2H3D5Q8</accession>
<protein>
    <submittedName>
        <fullName evidence="1">Uncharacterized protein</fullName>
    </submittedName>
</protein>
<proteinExistence type="predicted"/>
<dbReference type="InParanoid" id="A0A2H3D5Q8"/>
<gene>
    <name evidence="1" type="ORF">ARMGADRAFT_1084185</name>
</gene>
<keyword evidence="2" id="KW-1185">Reference proteome</keyword>
<name>A0A2H3D5Q8_ARMGA</name>
<dbReference type="Proteomes" id="UP000217790">
    <property type="component" value="Unassembled WGS sequence"/>
</dbReference>
<evidence type="ECO:0000313" key="1">
    <source>
        <dbReference type="EMBL" id="PBK89104.1"/>
    </source>
</evidence>
<organism evidence="1 2">
    <name type="scientific">Armillaria gallica</name>
    <name type="common">Bulbous honey fungus</name>
    <name type="synonym">Armillaria bulbosa</name>
    <dbReference type="NCBI Taxonomy" id="47427"/>
    <lineage>
        <taxon>Eukaryota</taxon>
        <taxon>Fungi</taxon>
        <taxon>Dikarya</taxon>
        <taxon>Basidiomycota</taxon>
        <taxon>Agaricomycotina</taxon>
        <taxon>Agaricomycetes</taxon>
        <taxon>Agaricomycetidae</taxon>
        <taxon>Agaricales</taxon>
        <taxon>Marasmiineae</taxon>
        <taxon>Physalacriaceae</taxon>
        <taxon>Armillaria</taxon>
    </lineage>
</organism>
<reference evidence="2" key="1">
    <citation type="journal article" date="2017" name="Nat. Ecol. Evol.">
        <title>Genome expansion and lineage-specific genetic innovations in the forest pathogenic fungi Armillaria.</title>
        <authorList>
            <person name="Sipos G."/>
            <person name="Prasanna A.N."/>
            <person name="Walter M.C."/>
            <person name="O'Connor E."/>
            <person name="Balint B."/>
            <person name="Krizsan K."/>
            <person name="Kiss B."/>
            <person name="Hess J."/>
            <person name="Varga T."/>
            <person name="Slot J."/>
            <person name="Riley R."/>
            <person name="Boka B."/>
            <person name="Rigling D."/>
            <person name="Barry K."/>
            <person name="Lee J."/>
            <person name="Mihaltcheva S."/>
            <person name="LaButti K."/>
            <person name="Lipzen A."/>
            <person name="Waldron R."/>
            <person name="Moloney N.M."/>
            <person name="Sperisen C."/>
            <person name="Kredics L."/>
            <person name="Vagvoelgyi C."/>
            <person name="Patrignani A."/>
            <person name="Fitzpatrick D."/>
            <person name="Nagy I."/>
            <person name="Doyle S."/>
            <person name="Anderson J.B."/>
            <person name="Grigoriev I.V."/>
            <person name="Gueldener U."/>
            <person name="Muensterkoetter M."/>
            <person name="Nagy L.G."/>
        </authorList>
    </citation>
    <scope>NUCLEOTIDE SEQUENCE [LARGE SCALE GENOMIC DNA]</scope>
    <source>
        <strain evidence="2">Ar21-2</strain>
    </source>
</reference>
<evidence type="ECO:0000313" key="2">
    <source>
        <dbReference type="Proteomes" id="UP000217790"/>
    </source>
</evidence>
<sequence length="86" mass="9943">MSFRMLGSYVSSRASRIDIDWRTTQAIRTRLVCGTDGQLVDSRLIFVAHYFIDNPSQSSTGRYHRPAKHDHEAYSFILQDGDYMLI</sequence>
<dbReference type="AlphaFoldDB" id="A0A2H3D5Q8"/>